<accession>A0A834PFM0</accession>
<sequence length="129" mass="14803">MDRSEYRDMSYLDQSEISLLLRLTSFVKVKVVRSTSGEQTRGNSRPELYPRGTVQEDFIGYYLEILRYYKEVFRQRRIIVDDMGAADGPLCMDSRIRLTKTELGPVVNFKLNLKGSSAELKLIGDLGLT</sequence>
<name>A0A834PFM0_VESPE</name>
<reference evidence="1" key="1">
    <citation type="journal article" date="2020" name="G3 (Bethesda)">
        <title>High-Quality Assemblies for Three Invasive Social Wasps from the &lt;i&gt;Vespula&lt;/i&gt; Genus.</title>
        <authorList>
            <person name="Harrop T.W.R."/>
            <person name="Guhlin J."/>
            <person name="McLaughlin G.M."/>
            <person name="Permina E."/>
            <person name="Stockwell P."/>
            <person name="Gilligan J."/>
            <person name="Le Lec M.F."/>
            <person name="Gruber M.A.M."/>
            <person name="Quinn O."/>
            <person name="Lovegrove M."/>
            <person name="Duncan E.J."/>
            <person name="Remnant E.J."/>
            <person name="Van Eeckhoven J."/>
            <person name="Graham B."/>
            <person name="Knapp R.A."/>
            <person name="Langford K.W."/>
            <person name="Kronenberg Z."/>
            <person name="Press M.O."/>
            <person name="Eacker S.M."/>
            <person name="Wilson-Rankin E.E."/>
            <person name="Purcell J."/>
            <person name="Lester P.J."/>
            <person name="Dearden P.K."/>
        </authorList>
    </citation>
    <scope>NUCLEOTIDE SEQUENCE</scope>
    <source>
        <strain evidence="1">Volc-1</strain>
    </source>
</reference>
<comment type="caution">
    <text evidence="1">The sequence shown here is derived from an EMBL/GenBank/DDBJ whole genome shotgun (WGS) entry which is preliminary data.</text>
</comment>
<dbReference type="AlphaFoldDB" id="A0A834PFM0"/>
<proteinExistence type="predicted"/>
<gene>
    <name evidence="1" type="ORF">H0235_000672</name>
</gene>
<organism evidence="1 2">
    <name type="scientific">Vespula pensylvanica</name>
    <name type="common">Western yellow jacket</name>
    <name type="synonym">Wasp</name>
    <dbReference type="NCBI Taxonomy" id="30213"/>
    <lineage>
        <taxon>Eukaryota</taxon>
        <taxon>Metazoa</taxon>
        <taxon>Ecdysozoa</taxon>
        <taxon>Arthropoda</taxon>
        <taxon>Hexapoda</taxon>
        <taxon>Insecta</taxon>
        <taxon>Pterygota</taxon>
        <taxon>Neoptera</taxon>
        <taxon>Endopterygota</taxon>
        <taxon>Hymenoptera</taxon>
        <taxon>Apocrita</taxon>
        <taxon>Aculeata</taxon>
        <taxon>Vespoidea</taxon>
        <taxon>Vespidae</taxon>
        <taxon>Vespinae</taxon>
        <taxon>Vespula</taxon>
    </lineage>
</organism>
<keyword evidence="2" id="KW-1185">Reference proteome</keyword>
<dbReference type="Proteomes" id="UP000600918">
    <property type="component" value="Unassembled WGS sequence"/>
</dbReference>
<dbReference type="EMBL" id="JACSDY010000001">
    <property type="protein sequence ID" value="KAF7438281.1"/>
    <property type="molecule type" value="Genomic_DNA"/>
</dbReference>
<protein>
    <submittedName>
        <fullName evidence="1">Uncharacterized protein</fullName>
    </submittedName>
</protein>
<evidence type="ECO:0000313" key="2">
    <source>
        <dbReference type="Proteomes" id="UP000600918"/>
    </source>
</evidence>
<evidence type="ECO:0000313" key="1">
    <source>
        <dbReference type="EMBL" id="KAF7438281.1"/>
    </source>
</evidence>